<dbReference type="KEGG" id="kphy:AOZ06_03540"/>
<dbReference type="InterPro" id="IPR036514">
    <property type="entry name" value="SGNH_hydro_sf"/>
</dbReference>
<dbReference type="Gene3D" id="3.40.50.1110">
    <property type="entry name" value="SGNH hydrolase"/>
    <property type="match status" value="1"/>
</dbReference>
<dbReference type="OrthoDB" id="1828825at2"/>
<dbReference type="InterPro" id="IPR053140">
    <property type="entry name" value="GDSL_Rv0518-like"/>
</dbReference>
<evidence type="ECO:0000313" key="4">
    <source>
        <dbReference type="Proteomes" id="UP000063699"/>
    </source>
</evidence>
<dbReference type="AlphaFoldDB" id="A0A0N9HT93"/>
<organism evidence="3 4">
    <name type="scientific">Kibdelosporangium phytohabitans</name>
    <dbReference type="NCBI Taxonomy" id="860235"/>
    <lineage>
        <taxon>Bacteria</taxon>
        <taxon>Bacillati</taxon>
        <taxon>Actinomycetota</taxon>
        <taxon>Actinomycetes</taxon>
        <taxon>Pseudonocardiales</taxon>
        <taxon>Pseudonocardiaceae</taxon>
        <taxon>Kibdelosporangium</taxon>
    </lineage>
</organism>
<dbReference type="PANTHER" id="PTHR43784:SF2">
    <property type="entry name" value="GDSL-LIKE LIPASE_ACYLHYDROLASE, PUTATIVE (AFU_ORTHOLOGUE AFUA_2G00820)-RELATED"/>
    <property type="match status" value="1"/>
</dbReference>
<dbReference type="Pfam" id="PF13472">
    <property type="entry name" value="Lipase_GDSL_2"/>
    <property type="match status" value="1"/>
</dbReference>
<dbReference type="InterPro" id="IPR013830">
    <property type="entry name" value="SGNH_hydro"/>
</dbReference>
<gene>
    <name evidence="3" type="ORF">AOZ06_03540</name>
</gene>
<dbReference type="STRING" id="860235.AOZ06_03540"/>
<dbReference type="EMBL" id="CP012752">
    <property type="protein sequence ID" value="ALG06114.1"/>
    <property type="molecule type" value="Genomic_DNA"/>
</dbReference>
<reference evidence="3 4" key="1">
    <citation type="submission" date="2015-07" db="EMBL/GenBank/DDBJ databases">
        <title>Genome sequencing of Kibdelosporangium phytohabitans.</title>
        <authorList>
            <person name="Qin S."/>
            <person name="Xing K."/>
        </authorList>
    </citation>
    <scope>NUCLEOTIDE SEQUENCE [LARGE SCALE GENOMIC DNA]</scope>
    <source>
        <strain evidence="3 4">KLBMP1111</strain>
    </source>
</reference>
<protein>
    <submittedName>
        <fullName evidence="3">G-D-S-L family lipolytic protein</fullName>
    </submittedName>
</protein>
<dbReference type="PANTHER" id="PTHR43784">
    <property type="entry name" value="GDSL-LIKE LIPASE/ACYLHYDROLASE, PUTATIVE (AFU_ORTHOLOGUE AFUA_2G00820)-RELATED"/>
    <property type="match status" value="1"/>
</dbReference>
<dbReference type="SUPFAM" id="SSF52266">
    <property type="entry name" value="SGNH hydrolase"/>
    <property type="match status" value="1"/>
</dbReference>
<evidence type="ECO:0000313" key="3">
    <source>
        <dbReference type="EMBL" id="ALG06114.1"/>
    </source>
</evidence>
<name>A0A0N9HT93_9PSEU</name>
<proteinExistence type="predicted"/>
<sequence length="409" mass="43690">MRRKTLLTLVTVFGLVASPAVSAVASPGQPGGWEGTWTTSAQKPNDGFAPNWSLTGFANQTVRQVVRVSQGGAAIRIQFSNKYGTSPLAIAGATVGRARPGAAVDSLRPLTFNHREHAVIPPGGQLASDLAFLPVRPLEELSVTLYFARPTGPVTYHFASVSTTYRASGDHRADRDGKAFTENSASWYVLSGVQVLDPDPRRDVVVAFGDSITDGVGAEQDADNRYPDELAERVRGRFGVLNQGIGGNQVLFDTDLAGDAATKRLKADVLDQPRVRTVIILEGINDIGISDASFPGIPPRPHVTAEQLIAGHKELVRQARAKGVRVIGATLLPYKGAAYYTERGEKVRDAVNTWIRSSGLYDAVVDYDKVMADPKDADSLNPAYDSGDKLHPNGAGYRAMAAAIDLGSL</sequence>
<feature type="signal peptide" evidence="1">
    <location>
        <begin position="1"/>
        <end position="22"/>
    </location>
</feature>
<keyword evidence="1" id="KW-0732">Signal</keyword>
<evidence type="ECO:0000259" key="2">
    <source>
        <dbReference type="Pfam" id="PF13472"/>
    </source>
</evidence>
<keyword evidence="4" id="KW-1185">Reference proteome</keyword>
<evidence type="ECO:0000256" key="1">
    <source>
        <dbReference type="SAM" id="SignalP"/>
    </source>
</evidence>
<accession>A0A0N9HT93</accession>
<dbReference type="Proteomes" id="UP000063699">
    <property type="component" value="Chromosome"/>
</dbReference>
<feature type="domain" description="SGNH hydrolase-type esterase" evidence="2">
    <location>
        <begin position="207"/>
        <end position="399"/>
    </location>
</feature>
<feature type="chain" id="PRO_5038815972" evidence="1">
    <location>
        <begin position="23"/>
        <end position="409"/>
    </location>
</feature>
<dbReference type="CDD" id="cd01830">
    <property type="entry name" value="XynE_like"/>
    <property type="match status" value="1"/>
</dbReference>